<keyword evidence="2" id="KW-0813">Transport</keyword>
<keyword evidence="6" id="KW-0049">Antioxidant</keyword>
<protein>
    <recommendedName>
        <fullName evidence="14">Globin</fullName>
    </recommendedName>
</protein>
<dbReference type="AlphaFoldDB" id="A0A835Y1M0"/>
<dbReference type="InterPro" id="IPR001486">
    <property type="entry name" value="Hemoglobin_trunc"/>
</dbReference>
<dbReference type="InterPro" id="IPR012292">
    <property type="entry name" value="Globin/Proto"/>
</dbReference>
<evidence type="ECO:0000256" key="5">
    <source>
        <dbReference type="ARBA" id="ARBA00022723"/>
    </source>
</evidence>
<evidence type="ECO:0000256" key="9">
    <source>
        <dbReference type="ARBA" id="ARBA00023157"/>
    </source>
</evidence>
<accession>A0A835Y1M0</accession>
<comment type="subunit">
    <text evidence="1">Homodimer.</text>
</comment>
<dbReference type="OrthoDB" id="542733at2759"/>
<organism evidence="12 13">
    <name type="scientific">Edaphochlamys debaryana</name>
    <dbReference type="NCBI Taxonomy" id="47281"/>
    <lineage>
        <taxon>Eukaryota</taxon>
        <taxon>Viridiplantae</taxon>
        <taxon>Chlorophyta</taxon>
        <taxon>core chlorophytes</taxon>
        <taxon>Chlorophyceae</taxon>
        <taxon>CS clade</taxon>
        <taxon>Chlamydomonadales</taxon>
        <taxon>Chlamydomonadales incertae sedis</taxon>
        <taxon>Edaphochlamys</taxon>
    </lineage>
</organism>
<dbReference type="PANTHER" id="PTHR42801:SF5">
    <property type="entry name" value="GROUP 1 TRUNCATED HEMOGLOBIN GLBN"/>
    <property type="match status" value="1"/>
</dbReference>
<evidence type="ECO:0000256" key="1">
    <source>
        <dbReference type="ARBA" id="ARBA00011738"/>
    </source>
</evidence>
<dbReference type="CDD" id="cd00454">
    <property type="entry name" value="TrHb1_N"/>
    <property type="match status" value="1"/>
</dbReference>
<dbReference type="GO" id="GO:0005737">
    <property type="term" value="C:cytoplasm"/>
    <property type="evidence" value="ECO:0007669"/>
    <property type="project" value="TreeGrafter"/>
</dbReference>
<evidence type="ECO:0000256" key="2">
    <source>
        <dbReference type="ARBA" id="ARBA00022448"/>
    </source>
</evidence>
<dbReference type="Proteomes" id="UP000612055">
    <property type="component" value="Unassembled WGS sequence"/>
</dbReference>
<evidence type="ECO:0000256" key="8">
    <source>
        <dbReference type="ARBA" id="ARBA00023004"/>
    </source>
</evidence>
<evidence type="ECO:0000256" key="11">
    <source>
        <dbReference type="SAM" id="MobiDB-lite"/>
    </source>
</evidence>
<evidence type="ECO:0000313" key="13">
    <source>
        <dbReference type="Proteomes" id="UP000612055"/>
    </source>
</evidence>
<dbReference type="GO" id="GO:0034599">
    <property type="term" value="P:cellular response to oxidative stress"/>
    <property type="evidence" value="ECO:0007669"/>
    <property type="project" value="TreeGrafter"/>
</dbReference>
<keyword evidence="8" id="KW-0408">Iron</keyword>
<evidence type="ECO:0000313" key="12">
    <source>
        <dbReference type="EMBL" id="KAG2489454.1"/>
    </source>
</evidence>
<dbReference type="InterPro" id="IPR009050">
    <property type="entry name" value="Globin-like_sf"/>
</dbReference>
<keyword evidence="3" id="KW-0575">Peroxidase</keyword>
<feature type="region of interest" description="Disordered" evidence="11">
    <location>
        <begin position="300"/>
        <end position="345"/>
    </location>
</feature>
<dbReference type="EMBL" id="JAEHOE010000073">
    <property type="protein sequence ID" value="KAG2489454.1"/>
    <property type="molecule type" value="Genomic_DNA"/>
</dbReference>
<keyword evidence="10" id="KW-0676">Redox-active center</keyword>
<reference evidence="12" key="1">
    <citation type="journal article" date="2020" name="bioRxiv">
        <title>Comparative genomics of Chlamydomonas.</title>
        <authorList>
            <person name="Craig R.J."/>
            <person name="Hasan A.R."/>
            <person name="Ness R.W."/>
            <person name="Keightley P.D."/>
        </authorList>
    </citation>
    <scope>NUCLEOTIDE SEQUENCE</scope>
    <source>
        <strain evidence="12">CCAP 11/70</strain>
    </source>
</reference>
<dbReference type="Gene3D" id="1.10.490.10">
    <property type="entry name" value="Globins"/>
    <property type="match status" value="1"/>
</dbReference>
<name>A0A835Y1M0_9CHLO</name>
<evidence type="ECO:0000256" key="6">
    <source>
        <dbReference type="ARBA" id="ARBA00022862"/>
    </source>
</evidence>
<evidence type="ECO:0008006" key="14">
    <source>
        <dbReference type="Google" id="ProtNLM"/>
    </source>
</evidence>
<proteinExistence type="predicted"/>
<dbReference type="GO" id="GO:0045454">
    <property type="term" value="P:cell redox homeostasis"/>
    <property type="evidence" value="ECO:0007669"/>
    <property type="project" value="TreeGrafter"/>
</dbReference>
<comment type="caution">
    <text evidence="12">The sequence shown here is derived from an EMBL/GenBank/DDBJ whole genome shotgun (WGS) entry which is preliminary data.</text>
</comment>
<keyword evidence="9" id="KW-1015">Disulfide bond</keyword>
<evidence type="ECO:0000256" key="7">
    <source>
        <dbReference type="ARBA" id="ARBA00023002"/>
    </source>
</evidence>
<sequence>MGAQCTKGVDQVTHLVTEDEIHEAVRSIEEWQKAQANGTKTGSAINAAAEARGPLLDRVGGPDVVRKVVEIFYTKLYADPRLITFLHDQEMMHLRAKQAAFMSWLFGPAGQPYAGKSMRVAHLRLIKERGFSPADFDLGMRYFEEAMSDLGAPEVIKQEVLRRMLPFKDACFTPSPQDAAEEARWMAEEKARADRLHRQEHEHDPHSPSHKHSLGHASGASTAAAAAAAAEAAPDMSRSPSKGAGGGCPFSGARLSRPTSAAPLPPVAAGAEAAVAAAAAAAVTAAEALPPYPDVPKANGGAVGSRPATSSAAAPVAANGGGSRPATSSTEAPPPLPPAQSESVPAAVEVTAALVNEAPVAAALVAEATVAAIEAVAPPPAAAEADGGDPELAALVAELDGLDDKDD</sequence>
<evidence type="ECO:0000256" key="4">
    <source>
        <dbReference type="ARBA" id="ARBA00022617"/>
    </source>
</evidence>
<dbReference type="GO" id="GO:0020037">
    <property type="term" value="F:heme binding"/>
    <property type="evidence" value="ECO:0007669"/>
    <property type="project" value="InterPro"/>
</dbReference>
<feature type="region of interest" description="Disordered" evidence="11">
    <location>
        <begin position="173"/>
        <end position="251"/>
    </location>
</feature>
<dbReference type="GO" id="GO:0019825">
    <property type="term" value="F:oxygen binding"/>
    <property type="evidence" value="ECO:0007669"/>
    <property type="project" value="InterPro"/>
</dbReference>
<keyword evidence="4" id="KW-0349">Heme</keyword>
<keyword evidence="7" id="KW-0560">Oxidoreductase</keyword>
<dbReference type="SUPFAM" id="SSF46458">
    <property type="entry name" value="Globin-like"/>
    <property type="match status" value="1"/>
</dbReference>
<dbReference type="GO" id="GO:0046872">
    <property type="term" value="F:metal ion binding"/>
    <property type="evidence" value="ECO:0007669"/>
    <property type="project" value="UniProtKB-KW"/>
</dbReference>
<keyword evidence="13" id="KW-1185">Reference proteome</keyword>
<keyword evidence="5" id="KW-0479">Metal-binding</keyword>
<feature type="compositionally biased region" description="Basic and acidic residues" evidence="11">
    <location>
        <begin position="181"/>
        <end position="207"/>
    </location>
</feature>
<gene>
    <name evidence="12" type="ORF">HYH03_012090</name>
</gene>
<dbReference type="Pfam" id="PF01152">
    <property type="entry name" value="Bac_globin"/>
    <property type="match status" value="1"/>
</dbReference>
<evidence type="ECO:0000256" key="3">
    <source>
        <dbReference type="ARBA" id="ARBA00022559"/>
    </source>
</evidence>
<dbReference type="InterPro" id="IPR050924">
    <property type="entry name" value="Peroxiredoxin_BCP/PrxQ"/>
</dbReference>
<dbReference type="GO" id="GO:0008379">
    <property type="term" value="F:thioredoxin peroxidase activity"/>
    <property type="evidence" value="ECO:0007669"/>
    <property type="project" value="TreeGrafter"/>
</dbReference>
<feature type="compositionally biased region" description="Low complexity" evidence="11">
    <location>
        <begin position="217"/>
        <end position="233"/>
    </location>
</feature>
<evidence type="ECO:0000256" key="10">
    <source>
        <dbReference type="ARBA" id="ARBA00023284"/>
    </source>
</evidence>
<dbReference type="FunFam" id="1.10.490.10:FF:000010">
    <property type="entry name" value="Group 1 truncated hemoglobin"/>
    <property type="match status" value="1"/>
</dbReference>
<dbReference type="PANTHER" id="PTHR42801">
    <property type="entry name" value="THIOREDOXIN-DEPENDENT PEROXIDE REDUCTASE"/>
    <property type="match status" value="1"/>
</dbReference>
<feature type="compositionally biased region" description="Low complexity" evidence="11">
    <location>
        <begin position="304"/>
        <end position="318"/>
    </location>
</feature>